<dbReference type="InterPro" id="IPR006680">
    <property type="entry name" value="Amidohydro-rel"/>
</dbReference>
<reference evidence="3" key="1">
    <citation type="submission" date="2018-05" db="EMBL/GenBank/DDBJ databases">
        <authorList>
            <person name="Lanie J.A."/>
            <person name="Ng W.-L."/>
            <person name="Kazmierczak K.M."/>
            <person name="Andrzejewski T.M."/>
            <person name="Davidsen T.M."/>
            <person name="Wayne K.J."/>
            <person name="Tettelin H."/>
            <person name="Glass J.I."/>
            <person name="Rusch D."/>
            <person name="Podicherti R."/>
            <person name="Tsui H.-C.T."/>
            <person name="Winkler M.E."/>
        </authorList>
    </citation>
    <scope>NUCLEOTIDE SEQUENCE</scope>
</reference>
<evidence type="ECO:0000259" key="2">
    <source>
        <dbReference type="Pfam" id="PF01979"/>
    </source>
</evidence>
<dbReference type="PANTHER" id="PTHR43794">
    <property type="entry name" value="AMINOHYDROLASE SSNA-RELATED"/>
    <property type="match status" value="1"/>
</dbReference>
<keyword evidence="1" id="KW-0378">Hydrolase</keyword>
<name>A0A382J9P7_9ZZZZ</name>
<evidence type="ECO:0000256" key="1">
    <source>
        <dbReference type="ARBA" id="ARBA00022801"/>
    </source>
</evidence>
<dbReference type="SUPFAM" id="SSF51338">
    <property type="entry name" value="Composite domain of metallo-dependent hydrolases"/>
    <property type="match status" value="1"/>
</dbReference>
<dbReference type="InterPro" id="IPR050287">
    <property type="entry name" value="MTA/SAH_deaminase"/>
</dbReference>
<dbReference type="GO" id="GO:0016810">
    <property type="term" value="F:hydrolase activity, acting on carbon-nitrogen (but not peptide) bonds"/>
    <property type="evidence" value="ECO:0007669"/>
    <property type="project" value="InterPro"/>
</dbReference>
<proteinExistence type="predicted"/>
<dbReference type="AlphaFoldDB" id="A0A382J9P7"/>
<sequence>SQWKGNGVAPAIEYARQGVRFGLGTDATRNDAFRLLDAAESCQRIAYGLPNDDFSCGAGWLWVDAATRAGAEVIGLGTITGRLEPGYEADFLVLDMATPEVLPSWDFTWELVRYYDRANIKATFVAGEPLVVDGKPTGLDIEDFIQKNLPIGVKSIQDADIIRLHGPSVRYRPEINFWQ</sequence>
<accession>A0A382J9P7</accession>
<evidence type="ECO:0000313" key="3">
    <source>
        <dbReference type="EMBL" id="SVC08027.1"/>
    </source>
</evidence>
<dbReference type="InterPro" id="IPR011059">
    <property type="entry name" value="Metal-dep_hydrolase_composite"/>
</dbReference>
<protein>
    <recommendedName>
        <fullName evidence="2">Amidohydrolase-related domain-containing protein</fullName>
    </recommendedName>
</protein>
<dbReference type="PANTHER" id="PTHR43794:SF11">
    <property type="entry name" value="AMIDOHYDROLASE-RELATED DOMAIN-CONTAINING PROTEIN"/>
    <property type="match status" value="1"/>
</dbReference>
<dbReference type="EMBL" id="UINC01072409">
    <property type="protein sequence ID" value="SVC08027.1"/>
    <property type="molecule type" value="Genomic_DNA"/>
</dbReference>
<dbReference type="Gene3D" id="2.30.40.10">
    <property type="entry name" value="Urease, subunit C, domain 1"/>
    <property type="match status" value="1"/>
</dbReference>
<gene>
    <name evidence="3" type="ORF">METZ01_LOCUS260881</name>
</gene>
<feature type="non-terminal residue" evidence="3">
    <location>
        <position position="1"/>
    </location>
</feature>
<dbReference type="Pfam" id="PF01979">
    <property type="entry name" value="Amidohydro_1"/>
    <property type="match status" value="1"/>
</dbReference>
<dbReference type="SUPFAM" id="SSF51556">
    <property type="entry name" value="Metallo-dependent hydrolases"/>
    <property type="match status" value="1"/>
</dbReference>
<feature type="domain" description="Amidohydrolase-related" evidence="2">
    <location>
        <begin position="6"/>
        <end position="128"/>
    </location>
</feature>
<organism evidence="3">
    <name type="scientific">marine metagenome</name>
    <dbReference type="NCBI Taxonomy" id="408172"/>
    <lineage>
        <taxon>unclassified sequences</taxon>
        <taxon>metagenomes</taxon>
        <taxon>ecological metagenomes</taxon>
    </lineage>
</organism>
<dbReference type="Gene3D" id="3.20.20.140">
    <property type="entry name" value="Metal-dependent hydrolases"/>
    <property type="match status" value="1"/>
</dbReference>
<dbReference type="InterPro" id="IPR032466">
    <property type="entry name" value="Metal_Hydrolase"/>
</dbReference>